<evidence type="ECO:0008006" key="4">
    <source>
        <dbReference type="Google" id="ProtNLM"/>
    </source>
</evidence>
<keyword evidence="1" id="KW-0732">Signal</keyword>
<proteinExistence type="predicted"/>
<keyword evidence="3" id="KW-1185">Reference proteome</keyword>
<sequence length="97" mass="10361">MTLAGVLLAAPMCLADLPVAQAEPLVPPNPAETAYLDHLRRVLPGTGDPLAFNNDGELLAKGRYVCYMREANDLVGYEATLVSAAVTQLAFIYLCPN</sequence>
<dbReference type="RefSeq" id="WP_308482753.1">
    <property type="nucleotide sequence ID" value="NZ_OY726397.1"/>
</dbReference>
<protein>
    <recommendedName>
        <fullName evidence="4">DUF732 domain-containing protein</fullName>
    </recommendedName>
</protein>
<reference evidence="2 3" key="1">
    <citation type="submission" date="2023-08" db="EMBL/GenBank/DDBJ databases">
        <authorList>
            <person name="Folkvardsen B D."/>
            <person name="Norman A."/>
        </authorList>
    </citation>
    <scope>NUCLEOTIDE SEQUENCE [LARGE SCALE GENOMIC DNA]</scope>
    <source>
        <strain evidence="2 3">Mu0053</strain>
    </source>
</reference>
<gene>
    <name evidence="2" type="ORF">MU0053_001680</name>
</gene>
<evidence type="ECO:0000313" key="3">
    <source>
        <dbReference type="Proteomes" id="UP001190465"/>
    </source>
</evidence>
<organism evidence="2 3">
    <name type="scientific">[Mycobacterium] burgundiense</name>
    <dbReference type="NCBI Taxonomy" id="3064286"/>
    <lineage>
        <taxon>Bacteria</taxon>
        <taxon>Bacillati</taxon>
        <taxon>Actinomycetota</taxon>
        <taxon>Actinomycetes</taxon>
        <taxon>Mycobacteriales</taxon>
        <taxon>Mycobacteriaceae</taxon>
        <taxon>Mycolicibacterium</taxon>
    </lineage>
</organism>
<accession>A0ABM9LKD5</accession>
<dbReference type="Proteomes" id="UP001190465">
    <property type="component" value="Chromosome"/>
</dbReference>
<feature type="signal peptide" evidence="1">
    <location>
        <begin position="1"/>
        <end position="22"/>
    </location>
</feature>
<evidence type="ECO:0000256" key="1">
    <source>
        <dbReference type="SAM" id="SignalP"/>
    </source>
</evidence>
<name>A0ABM9LKD5_9MYCO</name>
<feature type="chain" id="PRO_5045468760" description="DUF732 domain-containing protein" evidence="1">
    <location>
        <begin position="23"/>
        <end position="97"/>
    </location>
</feature>
<evidence type="ECO:0000313" key="2">
    <source>
        <dbReference type="EMBL" id="CAJ1500473.1"/>
    </source>
</evidence>
<dbReference type="EMBL" id="OY726397">
    <property type="protein sequence ID" value="CAJ1500473.1"/>
    <property type="molecule type" value="Genomic_DNA"/>
</dbReference>